<dbReference type="Proteomes" id="UP000219338">
    <property type="component" value="Unassembled WGS sequence"/>
</dbReference>
<gene>
    <name evidence="1" type="ORF">ARMOST_08431</name>
</gene>
<dbReference type="OrthoDB" id="2885385at2759"/>
<evidence type="ECO:0000313" key="1">
    <source>
        <dbReference type="EMBL" id="SJL05059.1"/>
    </source>
</evidence>
<protein>
    <recommendedName>
        <fullName evidence="3">F-box domain-containing protein</fullName>
    </recommendedName>
</protein>
<name>A0A284R8M9_ARMOS</name>
<sequence length="303" mass="34647">MAPFNSLPAELVHAIIYEFRHDRESLKSFASAHRSFVPFAQNHIFSTVRLSFGHLVCSDRSRCTQFLDILSSSPRIASLVRDLHICIVPTPFWLPNTLPNELSRENSPLIHVLHVLSGIRHIRVFQGAGNGWSVRWGDISPDLQAAMRTSFTSSSIRSITLERLAFRGFEEFSFLFIHAQTVEELSLTGIRFVPSSDSSPLRYHDLKLRLPNLRSLSMRFYRRDLAFTKDRGWESPDILGFVLFLPSLMYLDSLRRLSIFVDHLEDCASIREYLGAFGNSIAAVTMNNSCVNYITIAVEKFRY</sequence>
<keyword evidence="2" id="KW-1185">Reference proteome</keyword>
<dbReference type="AlphaFoldDB" id="A0A284R8M9"/>
<accession>A0A284R8M9</accession>
<dbReference type="EMBL" id="FUEG01000005">
    <property type="protein sequence ID" value="SJL05059.1"/>
    <property type="molecule type" value="Genomic_DNA"/>
</dbReference>
<evidence type="ECO:0000313" key="2">
    <source>
        <dbReference type="Proteomes" id="UP000219338"/>
    </source>
</evidence>
<evidence type="ECO:0008006" key="3">
    <source>
        <dbReference type="Google" id="ProtNLM"/>
    </source>
</evidence>
<proteinExistence type="predicted"/>
<reference evidence="2" key="1">
    <citation type="journal article" date="2017" name="Nat. Ecol. Evol.">
        <title>Genome expansion and lineage-specific genetic innovations in the forest pathogenic fungi Armillaria.</title>
        <authorList>
            <person name="Sipos G."/>
            <person name="Prasanna A.N."/>
            <person name="Walter M.C."/>
            <person name="O'Connor E."/>
            <person name="Balint B."/>
            <person name="Krizsan K."/>
            <person name="Kiss B."/>
            <person name="Hess J."/>
            <person name="Varga T."/>
            <person name="Slot J."/>
            <person name="Riley R."/>
            <person name="Boka B."/>
            <person name="Rigling D."/>
            <person name="Barry K."/>
            <person name="Lee J."/>
            <person name="Mihaltcheva S."/>
            <person name="LaButti K."/>
            <person name="Lipzen A."/>
            <person name="Waldron R."/>
            <person name="Moloney N.M."/>
            <person name="Sperisen C."/>
            <person name="Kredics L."/>
            <person name="Vagvoelgyi C."/>
            <person name="Patrignani A."/>
            <person name="Fitzpatrick D."/>
            <person name="Nagy I."/>
            <person name="Doyle S."/>
            <person name="Anderson J.B."/>
            <person name="Grigoriev I.V."/>
            <person name="Gueldener U."/>
            <person name="Muensterkoetter M."/>
            <person name="Nagy L.G."/>
        </authorList>
    </citation>
    <scope>NUCLEOTIDE SEQUENCE [LARGE SCALE GENOMIC DNA]</scope>
    <source>
        <strain evidence="2">C18/9</strain>
    </source>
</reference>
<organism evidence="1 2">
    <name type="scientific">Armillaria ostoyae</name>
    <name type="common">Armillaria root rot fungus</name>
    <dbReference type="NCBI Taxonomy" id="47428"/>
    <lineage>
        <taxon>Eukaryota</taxon>
        <taxon>Fungi</taxon>
        <taxon>Dikarya</taxon>
        <taxon>Basidiomycota</taxon>
        <taxon>Agaricomycotina</taxon>
        <taxon>Agaricomycetes</taxon>
        <taxon>Agaricomycetidae</taxon>
        <taxon>Agaricales</taxon>
        <taxon>Marasmiineae</taxon>
        <taxon>Physalacriaceae</taxon>
        <taxon>Armillaria</taxon>
    </lineage>
</organism>